<dbReference type="InterPro" id="IPR025202">
    <property type="entry name" value="PLD-like_dom"/>
</dbReference>
<dbReference type="InterPro" id="IPR022924">
    <property type="entry name" value="Cardiolipin_synthase"/>
</dbReference>
<reference evidence="16" key="1">
    <citation type="journal article" date="2019" name="Int. J. Syst. Evol. Microbiol.">
        <title>The Global Catalogue of Microorganisms (GCM) 10K type strain sequencing project: providing services to taxonomists for standard genome sequencing and annotation.</title>
        <authorList>
            <consortium name="The Broad Institute Genomics Platform"/>
            <consortium name="The Broad Institute Genome Sequencing Center for Infectious Disease"/>
            <person name="Wu L."/>
            <person name="Ma J."/>
        </authorList>
    </citation>
    <scope>NUCLEOTIDE SEQUENCE [LARGE SCALE GENOMIC DNA]</scope>
    <source>
        <strain evidence="16">IBRC-M 10813</strain>
    </source>
</reference>
<evidence type="ECO:0000256" key="4">
    <source>
        <dbReference type="ARBA" id="ARBA00022679"/>
    </source>
</evidence>
<dbReference type="RefSeq" id="WP_380701190.1">
    <property type="nucleotide sequence ID" value="NZ_JBHSAP010000003.1"/>
</dbReference>
<comment type="function">
    <text evidence="12">Catalyzes the reversible phosphatidyl group transfer from one phosphatidylglycerol molecule to another to form cardiolipin (CL) (diphosphatidylglycerol) and glycerol.</text>
</comment>
<keyword evidence="10 12" id="KW-0594">Phospholipid biosynthesis</keyword>
<keyword evidence="3 12" id="KW-0444">Lipid biosynthesis</keyword>
<feature type="domain" description="PLD phosphodiesterase" evidence="14">
    <location>
        <begin position="217"/>
        <end position="244"/>
    </location>
</feature>
<dbReference type="Gene3D" id="3.30.870.10">
    <property type="entry name" value="Endonuclease Chain A"/>
    <property type="match status" value="2"/>
</dbReference>
<sequence length="481" mass="55245">MDGATVVLSILLILNMVFATVLIFLERRDASSTWAWLMVLTFIPVLGFLIYLLFGRNLSKQKIFTWDKQIHTRLKKAVTAQKVKWSNREFLFRDSILNEYKELVLMFLNKDQSVLSQTNEVEIFTDGHEKFDALLKDLEGAQHHIHLLYYIIRNDELGKKIAKVLAKKAREGVQVRVIYDDLGSRRLSKAFIRDLRLAGGEIEAFFPARLPLINMRLNYRNHRKLVVIDGKIGYIGGFNIGNEYLGLNPRFGYWRDTHLKIRGEAVHHIQSRFILDWNQASSHDLSFQDEYYPTSSSLGGVGAQIVASGPDSEWEPIKNGYIKMILSAKKYVHIQTPYFIPDDSLLAALKIACLSGVDVSIMIPDKPDHPFVYWATYFNVGELLKAGGRVYIYQNGFLHAKTIVVDGKIASVGTANIDMRSFRLNFEVNAFLYHRRTAEQLAEIFQKDILQATPLTLEDYRQRSYTVRFKESISRLLSPIL</sequence>
<keyword evidence="7 12" id="KW-1133">Transmembrane helix</keyword>
<feature type="active site" evidence="12">
    <location>
        <position position="224"/>
    </location>
</feature>
<keyword evidence="16" id="KW-1185">Reference proteome</keyword>
<comment type="catalytic activity">
    <reaction evidence="12">
        <text>2 a 1,2-diacyl-sn-glycero-3-phospho-(1'-sn-glycerol) = a cardiolipin + glycerol</text>
        <dbReference type="Rhea" id="RHEA:31451"/>
        <dbReference type="ChEBI" id="CHEBI:17754"/>
        <dbReference type="ChEBI" id="CHEBI:62237"/>
        <dbReference type="ChEBI" id="CHEBI:64716"/>
    </reaction>
</comment>
<dbReference type="Pfam" id="PF13396">
    <property type="entry name" value="PLDc_N"/>
    <property type="match status" value="1"/>
</dbReference>
<dbReference type="PROSITE" id="PS50035">
    <property type="entry name" value="PLD"/>
    <property type="match status" value="2"/>
</dbReference>
<keyword evidence="2 12" id="KW-1003">Cell membrane</keyword>
<feature type="active site" evidence="12">
    <location>
        <position position="401"/>
    </location>
</feature>
<evidence type="ECO:0000256" key="13">
    <source>
        <dbReference type="NCBIfam" id="TIGR04265"/>
    </source>
</evidence>
<feature type="transmembrane region" description="Helical" evidence="12">
    <location>
        <begin position="35"/>
        <end position="54"/>
    </location>
</feature>
<evidence type="ECO:0000256" key="5">
    <source>
        <dbReference type="ARBA" id="ARBA00022692"/>
    </source>
</evidence>
<evidence type="ECO:0000256" key="10">
    <source>
        <dbReference type="ARBA" id="ARBA00023209"/>
    </source>
</evidence>
<evidence type="ECO:0000256" key="7">
    <source>
        <dbReference type="ARBA" id="ARBA00022989"/>
    </source>
</evidence>
<dbReference type="SMART" id="SM00155">
    <property type="entry name" value="PLDc"/>
    <property type="match status" value="2"/>
</dbReference>
<dbReference type="SUPFAM" id="SSF56024">
    <property type="entry name" value="Phospholipase D/nuclease"/>
    <property type="match status" value="2"/>
</dbReference>
<evidence type="ECO:0000313" key="16">
    <source>
        <dbReference type="Proteomes" id="UP001595843"/>
    </source>
</evidence>
<evidence type="ECO:0000313" key="15">
    <source>
        <dbReference type="EMBL" id="MFC4075359.1"/>
    </source>
</evidence>
<feature type="active site" evidence="12">
    <location>
        <position position="399"/>
    </location>
</feature>
<gene>
    <name evidence="15" type="primary">cls</name>
    <name evidence="15" type="ORF">ACFOUO_00835</name>
</gene>
<comment type="similarity">
    <text evidence="12">Belongs to the phospholipase D family. Cardiolipin synthase subfamily.</text>
</comment>
<evidence type="ECO:0000256" key="11">
    <source>
        <dbReference type="ARBA" id="ARBA00023264"/>
    </source>
</evidence>
<dbReference type="EMBL" id="JBHSAP010000003">
    <property type="protein sequence ID" value="MFC4075359.1"/>
    <property type="molecule type" value="Genomic_DNA"/>
</dbReference>
<accession>A0ABV8JHD1</accession>
<name>A0ABV8JHD1_9BACL</name>
<dbReference type="NCBIfam" id="TIGR04265">
    <property type="entry name" value="bac_cardiolipin"/>
    <property type="match status" value="1"/>
</dbReference>
<dbReference type="HAMAP" id="MF_01916">
    <property type="entry name" value="Cardiolipin_synth_Cls"/>
    <property type="match status" value="1"/>
</dbReference>
<dbReference type="InterPro" id="IPR027379">
    <property type="entry name" value="CLS_N"/>
</dbReference>
<feature type="domain" description="PLD phosphodiesterase" evidence="14">
    <location>
        <begin position="394"/>
        <end position="421"/>
    </location>
</feature>
<dbReference type="EC" id="2.7.8.-" evidence="12 13"/>
<feature type="active site" evidence="12">
    <location>
        <position position="406"/>
    </location>
</feature>
<keyword evidence="9 12" id="KW-0472">Membrane</keyword>
<keyword evidence="6" id="KW-0677">Repeat</keyword>
<feature type="active site" evidence="12">
    <location>
        <position position="222"/>
    </location>
</feature>
<dbReference type="InterPro" id="IPR030874">
    <property type="entry name" value="Cardiolipin_synth_Firmi"/>
</dbReference>
<evidence type="ECO:0000256" key="6">
    <source>
        <dbReference type="ARBA" id="ARBA00022737"/>
    </source>
</evidence>
<dbReference type="CDD" id="cd09112">
    <property type="entry name" value="PLDc_CLS_2"/>
    <property type="match status" value="1"/>
</dbReference>
<dbReference type="InterPro" id="IPR001736">
    <property type="entry name" value="PLipase_D/transphosphatidylase"/>
</dbReference>
<dbReference type="Pfam" id="PF13091">
    <property type="entry name" value="PLDc_2"/>
    <property type="match status" value="2"/>
</dbReference>
<evidence type="ECO:0000256" key="2">
    <source>
        <dbReference type="ARBA" id="ARBA00022475"/>
    </source>
</evidence>
<protein>
    <recommendedName>
        <fullName evidence="12 13">Cardiolipin synthase</fullName>
        <shortName evidence="12">CL synthase</shortName>
        <ecNumber evidence="12 13">2.7.8.-</ecNumber>
    </recommendedName>
</protein>
<evidence type="ECO:0000256" key="3">
    <source>
        <dbReference type="ARBA" id="ARBA00022516"/>
    </source>
</evidence>
<dbReference type="PANTHER" id="PTHR21248">
    <property type="entry name" value="CARDIOLIPIN SYNTHASE"/>
    <property type="match status" value="1"/>
</dbReference>
<keyword evidence="5 12" id="KW-0812">Transmembrane</keyword>
<comment type="subcellular location">
    <subcellularLocation>
        <location evidence="1 12">Cell membrane</location>
        <topology evidence="1 12">Multi-pass membrane protein</topology>
    </subcellularLocation>
</comment>
<evidence type="ECO:0000256" key="8">
    <source>
        <dbReference type="ARBA" id="ARBA00023098"/>
    </source>
</evidence>
<feature type="active site" evidence="12">
    <location>
        <position position="229"/>
    </location>
</feature>
<evidence type="ECO:0000256" key="1">
    <source>
        <dbReference type="ARBA" id="ARBA00004651"/>
    </source>
</evidence>
<dbReference type="CDD" id="cd09110">
    <property type="entry name" value="PLDc_CLS_1"/>
    <property type="match status" value="1"/>
</dbReference>
<dbReference type="Proteomes" id="UP001595843">
    <property type="component" value="Unassembled WGS sequence"/>
</dbReference>
<evidence type="ECO:0000259" key="14">
    <source>
        <dbReference type="PROSITE" id="PS50035"/>
    </source>
</evidence>
<proteinExistence type="inferred from homology"/>
<keyword evidence="4 12" id="KW-0808">Transferase</keyword>
<evidence type="ECO:0000256" key="9">
    <source>
        <dbReference type="ARBA" id="ARBA00023136"/>
    </source>
</evidence>
<comment type="caution">
    <text evidence="15">The sequence shown here is derived from an EMBL/GenBank/DDBJ whole genome shotgun (WGS) entry which is preliminary data.</text>
</comment>
<dbReference type="PANTHER" id="PTHR21248:SF22">
    <property type="entry name" value="PHOSPHOLIPASE D"/>
    <property type="match status" value="1"/>
</dbReference>
<comment type="caution">
    <text evidence="12">Lacks conserved residue(s) required for the propagation of feature annotation.</text>
</comment>
<keyword evidence="8 12" id="KW-0443">Lipid metabolism</keyword>
<organism evidence="15 16">
    <name type="scientific">Salinithrix halophila</name>
    <dbReference type="NCBI Taxonomy" id="1485204"/>
    <lineage>
        <taxon>Bacteria</taxon>
        <taxon>Bacillati</taxon>
        <taxon>Bacillota</taxon>
        <taxon>Bacilli</taxon>
        <taxon>Bacillales</taxon>
        <taxon>Thermoactinomycetaceae</taxon>
        <taxon>Salinithrix</taxon>
    </lineage>
</organism>
<evidence type="ECO:0000256" key="12">
    <source>
        <dbReference type="HAMAP-Rule" id="MF_01916"/>
    </source>
</evidence>
<keyword evidence="11 12" id="KW-1208">Phospholipid metabolism</keyword>